<accession>A0A1F8DXR0</accession>
<dbReference type="Pfam" id="PF08843">
    <property type="entry name" value="AbiEii"/>
    <property type="match status" value="1"/>
</dbReference>
<protein>
    <recommendedName>
        <fullName evidence="3">Nucleotidyltransferase</fullName>
    </recommendedName>
</protein>
<dbReference type="AlphaFoldDB" id="A0A1F8DXR0"/>
<name>A0A1F8DXR0_9BACT</name>
<comment type="caution">
    <text evidence="1">The sequence shown here is derived from an EMBL/GenBank/DDBJ whole genome shotgun (WGS) entry which is preliminary data.</text>
</comment>
<dbReference type="InterPro" id="IPR014942">
    <property type="entry name" value="AbiEii"/>
</dbReference>
<proteinExistence type="predicted"/>
<dbReference type="EMBL" id="MGIT01000003">
    <property type="protein sequence ID" value="OGM92818.1"/>
    <property type="molecule type" value="Genomic_DNA"/>
</dbReference>
<sequence length="209" mass="23720">MHTESIHEETKKVLELLSASGVIDGFYLAGGTALAIQLGHRESIDLDWFCSAGFSNEQLISRLAKLGVFSLTSEDVDTVHGVLNGVKVSFLKYDHGQLFPFVEFDGVRVADERDIAAMKISAISSRGSKKDFIDLYFLMQKYHITELLVLFERKHSGIQYNMLHILKSLDFFDSADDDPMPIMLKPVEWPEVKRAIEREVDGYIAKYRK</sequence>
<dbReference type="Proteomes" id="UP000176422">
    <property type="component" value="Unassembled WGS sequence"/>
</dbReference>
<gene>
    <name evidence="1" type="ORF">A2372_00885</name>
</gene>
<evidence type="ECO:0000313" key="1">
    <source>
        <dbReference type="EMBL" id="OGM92818.1"/>
    </source>
</evidence>
<evidence type="ECO:0008006" key="3">
    <source>
        <dbReference type="Google" id="ProtNLM"/>
    </source>
</evidence>
<evidence type="ECO:0000313" key="2">
    <source>
        <dbReference type="Proteomes" id="UP000176422"/>
    </source>
</evidence>
<dbReference type="STRING" id="1802559.A2372_00885"/>
<reference evidence="1 2" key="1">
    <citation type="journal article" date="2016" name="Nat. Commun.">
        <title>Thousands of microbial genomes shed light on interconnected biogeochemical processes in an aquifer system.</title>
        <authorList>
            <person name="Anantharaman K."/>
            <person name="Brown C.T."/>
            <person name="Hug L.A."/>
            <person name="Sharon I."/>
            <person name="Castelle C.J."/>
            <person name="Probst A.J."/>
            <person name="Thomas B.C."/>
            <person name="Singh A."/>
            <person name="Wilkins M.J."/>
            <person name="Karaoz U."/>
            <person name="Brodie E.L."/>
            <person name="Williams K.H."/>
            <person name="Hubbard S.S."/>
            <person name="Banfield J.F."/>
        </authorList>
    </citation>
    <scope>NUCLEOTIDE SEQUENCE [LARGE SCALE GENOMIC DNA]</scope>
</reference>
<organism evidence="1 2">
    <name type="scientific">Candidatus Wolfebacteria bacterium RIFOXYB1_FULL_54_12</name>
    <dbReference type="NCBI Taxonomy" id="1802559"/>
    <lineage>
        <taxon>Bacteria</taxon>
        <taxon>Candidatus Wolfeibacteriota</taxon>
    </lineage>
</organism>